<evidence type="ECO:0000313" key="1">
    <source>
        <dbReference type="EMBL" id="OGI60009.1"/>
    </source>
</evidence>
<accession>A0A1F6URL3</accession>
<protein>
    <submittedName>
        <fullName evidence="1">Uncharacterized protein</fullName>
    </submittedName>
</protein>
<name>A0A1F6URL3_9BACT</name>
<proteinExistence type="predicted"/>
<gene>
    <name evidence="1" type="ORF">A2814_01680</name>
</gene>
<evidence type="ECO:0000313" key="2">
    <source>
        <dbReference type="Proteomes" id="UP000177869"/>
    </source>
</evidence>
<organism evidence="1 2">
    <name type="scientific">Candidatus Nomurabacteria bacterium RIFCSPHIGHO2_01_FULL_38_19</name>
    <dbReference type="NCBI Taxonomy" id="1801732"/>
    <lineage>
        <taxon>Bacteria</taxon>
        <taxon>Candidatus Nomuraibacteriota</taxon>
    </lineage>
</organism>
<reference evidence="1 2" key="1">
    <citation type="journal article" date="2016" name="Nat. Commun.">
        <title>Thousands of microbial genomes shed light on interconnected biogeochemical processes in an aquifer system.</title>
        <authorList>
            <person name="Anantharaman K."/>
            <person name="Brown C.T."/>
            <person name="Hug L.A."/>
            <person name="Sharon I."/>
            <person name="Castelle C.J."/>
            <person name="Probst A.J."/>
            <person name="Thomas B.C."/>
            <person name="Singh A."/>
            <person name="Wilkins M.J."/>
            <person name="Karaoz U."/>
            <person name="Brodie E.L."/>
            <person name="Williams K.H."/>
            <person name="Hubbard S.S."/>
            <person name="Banfield J.F."/>
        </authorList>
    </citation>
    <scope>NUCLEOTIDE SEQUENCE [LARGE SCALE GENOMIC DNA]</scope>
</reference>
<sequence>MPNFNQGPPRKTPEKITSPEISAEFIENLFNSKKFKETFKRTFNAVGRDAREWGFTVFKALRSEKVLYSKPIGGEWEDETVLGVAELEVHAKIKKNRRLEKENFFILLRLHFHNISPNEDRVVIPSAEDLMTMSNVREGNSDNTNYGTPPIGTIALRTSPENSKLLLFQENIDHPIQREGIFKDLADSVQELLHNNDSQEEIIRILKFYGYKTAFIPDFSGEMTKENIKLLKSFAFKPKAVSEEDEDEM</sequence>
<comment type="caution">
    <text evidence="1">The sequence shown here is derived from an EMBL/GenBank/DDBJ whole genome shotgun (WGS) entry which is preliminary data.</text>
</comment>
<dbReference type="AlphaFoldDB" id="A0A1F6URL3"/>
<dbReference type="EMBL" id="MFTI01000018">
    <property type="protein sequence ID" value="OGI60009.1"/>
    <property type="molecule type" value="Genomic_DNA"/>
</dbReference>
<dbReference type="Proteomes" id="UP000177869">
    <property type="component" value="Unassembled WGS sequence"/>
</dbReference>